<organism evidence="10 11">
    <name type="scientific">Pacificispira spongiicola</name>
    <dbReference type="NCBI Taxonomy" id="2729598"/>
    <lineage>
        <taxon>Bacteria</taxon>
        <taxon>Pseudomonadati</taxon>
        <taxon>Pseudomonadota</taxon>
        <taxon>Alphaproteobacteria</taxon>
        <taxon>Rhodospirillales</taxon>
        <taxon>Rhodospirillaceae</taxon>
        <taxon>Pacificispira</taxon>
    </lineage>
</organism>
<keyword evidence="5 8" id="KW-0812">Transmembrane</keyword>
<feature type="transmembrane region" description="Helical" evidence="8">
    <location>
        <begin position="286"/>
        <end position="307"/>
    </location>
</feature>
<evidence type="ECO:0000256" key="5">
    <source>
        <dbReference type="ARBA" id="ARBA00022692"/>
    </source>
</evidence>
<dbReference type="GO" id="GO:0043190">
    <property type="term" value="C:ATP-binding cassette (ABC) transporter complex"/>
    <property type="evidence" value="ECO:0007669"/>
    <property type="project" value="InterPro"/>
</dbReference>
<dbReference type="RefSeq" id="WP_169626050.1">
    <property type="nucleotide sequence ID" value="NZ_JABBNT010000004.1"/>
</dbReference>
<dbReference type="GO" id="GO:0140359">
    <property type="term" value="F:ABC-type transporter activity"/>
    <property type="evidence" value="ECO:0007669"/>
    <property type="project" value="InterPro"/>
</dbReference>
<dbReference type="InterPro" id="IPR047817">
    <property type="entry name" value="ABC2_TM_bact-type"/>
</dbReference>
<keyword evidence="7 8" id="KW-0472">Membrane</keyword>
<dbReference type="InterPro" id="IPR051449">
    <property type="entry name" value="ABC-2_transporter_component"/>
</dbReference>
<feature type="transmembrane region" description="Helical" evidence="8">
    <location>
        <begin position="175"/>
        <end position="198"/>
    </location>
</feature>
<dbReference type="PANTHER" id="PTHR30294">
    <property type="entry name" value="MEMBRANE COMPONENT OF ABC TRANSPORTER YHHJ-RELATED"/>
    <property type="match status" value="1"/>
</dbReference>
<accession>A0A7Y0E1S7</accession>
<dbReference type="Pfam" id="PF12698">
    <property type="entry name" value="ABC2_membrane_3"/>
    <property type="match status" value="1"/>
</dbReference>
<dbReference type="PRINTS" id="PR00164">
    <property type="entry name" value="ABC2TRNSPORT"/>
</dbReference>
<keyword evidence="11" id="KW-1185">Reference proteome</keyword>
<name>A0A7Y0E1S7_9PROT</name>
<proteinExistence type="inferred from homology"/>
<gene>
    <name evidence="10" type="ORF">HH303_14290</name>
</gene>
<dbReference type="InterPro" id="IPR013525">
    <property type="entry name" value="ABC2_TM"/>
</dbReference>
<evidence type="ECO:0000313" key="11">
    <source>
        <dbReference type="Proteomes" id="UP000539372"/>
    </source>
</evidence>
<reference evidence="10 11" key="1">
    <citation type="submission" date="2020-04" db="EMBL/GenBank/DDBJ databases">
        <title>Rhodospirillaceae bacterium KN72 isolated from deep sea.</title>
        <authorList>
            <person name="Zhang D.-C."/>
        </authorList>
    </citation>
    <scope>NUCLEOTIDE SEQUENCE [LARGE SCALE GENOMIC DNA]</scope>
    <source>
        <strain evidence="10 11">KN72</strain>
    </source>
</reference>
<evidence type="ECO:0000256" key="1">
    <source>
        <dbReference type="ARBA" id="ARBA00004651"/>
    </source>
</evidence>
<evidence type="ECO:0000256" key="4">
    <source>
        <dbReference type="ARBA" id="ARBA00022475"/>
    </source>
</evidence>
<keyword evidence="6 8" id="KW-1133">Transmembrane helix</keyword>
<keyword evidence="4 8" id="KW-1003">Cell membrane</keyword>
<feature type="transmembrane region" description="Helical" evidence="8">
    <location>
        <begin position="257"/>
        <end position="279"/>
    </location>
</feature>
<dbReference type="PANTHER" id="PTHR30294:SF44">
    <property type="entry name" value="MULTIDRUG ABC TRANSPORTER PERMEASE YBHR-RELATED"/>
    <property type="match status" value="1"/>
</dbReference>
<comment type="subcellular location">
    <subcellularLocation>
        <location evidence="8">Cell inner membrane</location>
        <topology evidence="8">Multi-pass membrane protein</topology>
    </subcellularLocation>
    <subcellularLocation>
        <location evidence="1">Cell membrane</location>
        <topology evidence="1">Multi-pass membrane protein</topology>
    </subcellularLocation>
</comment>
<evidence type="ECO:0000256" key="6">
    <source>
        <dbReference type="ARBA" id="ARBA00022989"/>
    </source>
</evidence>
<dbReference type="AlphaFoldDB" id="A0A7Y0E1S7"/>
<sequence length="370" mass="39934">MRQMLTRLRAQIVKELLSVLRDPRSRFILLGPPFIQLTVFAFAMTLEVTNIRIGVYDMDNGRWSHELVQRVAAADFVREAVPVHGNAEMTDMVSRKEVLVGLVIADDFSSTVSAGGTGTVQVIVDGRSANAGQIAYGYLNRIVAGLNADLKPTALPPSDTVAVRHWFNPNLIYRWYVLPGLAGVLTMFITLLITALSISRERELGTFDQLMVSPATPLEIIAAKTIPSVLLGSILGTMMVLAGRFVFGVPFTGSFPLLIACLSLFTLSVVGIGLAISSLCATQQQAILGTFAVGVPMVLMSGFATPVENMPDVLQWMAQAIPLTHFMTIVEGSFTKALPLSDVLASAWPMAVIALVTLTGSIVFVRARLE</sequence>
<dbReference type="InterPro" id="IPR000412">
    <property type="entry name" value="ABC_2_transport"/>
</dbReference>
<evidence type="ECO:0000259" key="9">
    <source>
        <dbReference type="PROSITE" id="PS51012"/>
    </source>
</evidence>
<dbReference type="Proteomes" id="UP000539372">
    <property type="component" value="Unassembled WGS sequence"/>
</dbReference>
<feature type="transmembrane region" description="Helical" evidence="8">
    <location>
        <begin position="229"/>
        <end position="251"/>
    </location>
</feature>
<evidence type="ECO:0000256" key="2">
    <source>
        <dbReference type="ARBA" id="ARBA00007783"/>
    </source>
</evidence>
<feature type="domain" description="ABC transmembrane type-2" evidence="9">
    <location>
        <begin position="143"/>
        <end position="368"/>
    </location>
</feature>
<evidence type="ECO:0000313" key="10">
    <source>
        <dbReference type="EMBL" id="NMM45662.1"/>
    </source>
</evidence>
<evidence type="ECO:0000256" key="8">
    <source>
        <dbReference type="RuleBase" id="RU361157"/>
    </source>
</evidence>
<comment type="caution">
    <text evidence="10">The sequence shown here is derived from an EMBL/GenBank/DDBJ whole genome shotgun (WGS) entry which is preliminary data.</text>
</comment>
<dbReference type="PROSITE" id="PS51012">
    <property type="entry name" value="ABC_TM2"/>
    <property type="match status" value="1"/>
</dbReference>
<feature type="transmembrane region" description="Helical" evidence="8">
    <location>
        <begin position="27"/>
        <end position="46"/>
    </location>
</feature>
<comment type="similarity">
    <text evidence="2 8">Belongs to the ABC-2 integral membrane protein family.</text>
</comment>
<keyword evidence="3 8" id="KW-0813">Transport</keyword>
<evidence type="ECO:0000256" key="7">
    <source>
        <dbReference type="ARBA" id="ARBA00023136"/>
    </source>
</evidence>
<dbReference type="Gene3D" id="3.40.1710.10">
    <property type="entry name" value="abc type-2 transporter like domain"/>
    <property type="match status" value="1"/>
</dbReference>
<protein>
    <recommendedName>
        <fullName evidence="8">Transport permease protein</fullName>
    </recommendedName>
</protein>
<dbReference type="EMBL" id="JABBNT010000004">
    <property type="protein sequence ID" value="NMM45662.1"/>
    <property type="molecule type" value="Genomic_DNA"/>
</dbReference>
<feature type="transmembrane region" description="Helical" evidence="8">
    <location>
        <begin position="343"/>
        <end position="365"/>
    </location>
</feature>
<evidence type="ECO:0000256" key="3">
    <source>
        <dbReference type="ARBA" id="ARBA00022448"/>
    </source>
</evidence>